<dbReference type="EMBL" id="CADIKI010000007">
    <property type="protein sequence ID" value="CAB3790786.1"/>
    <property type="molecule type" value="Genomic_DNA"/>
</dbReference>
<evidence type="ECO:0000313" key="1">
    <source>
        <dbReference type="EMBL" id="CAB3790786.1"/>
    </source>
</evidence>
<protein>
    <submittedName>
        <fullName evidence="1">Uncharacterized protein</fullName>
    </submittedName>
</protein>
<accession>A0A6J5G6F4</accession>
<keyword evidence="2" id="KW-1185">Reference proteome</keyword>
<sequence length="32" mass="3567">MLQRTPRFGMILTRLPALRAYPAHAGRQMAAA</sequence>
<evidence type="ECO:0000313" key="2">
    <source>
        <dbReference type="Proteomes" id="UP000494252"/>
    </source>
</evidence>
<dbReference type="Proteomes" id="UP000494252">
    <property type="component" value="Unassembled WGS sequence"/>
</dbReference>
<name>A0A6J5G6F4_9BURK</name>
<dbReference type="AlphaFoldDB" id="A0A6J5G6F4"/>
<proteinExistence type="predicted"/>
<reference evidence="1 2" key="1">
    <citation type="submission" date="2020-04" db="EMBL/GenBank/DDBJ databases">
        <authorList>
            <person name="De Canck E."/>
        </authorList>
    </citation>
    <scope>NUCLEOTIDE SEQUENCE [LARGE SCALE GENOMIC DNA]</scope>
    <source>
        <strain evidence="1 2">LMG 27177</strain>
    </source>
</reference>
<gene>
    <name evidence="1" type="ORF">LMG27177_02903</name>
</gene>
<organism evidence="1 2">
    <name type="scientific">Paraburkholderia fynbosensis</name>
    <dbReference type="NCBI Taxonomy" id="1200993"/>
    <lineage>
        <taxon>Bacteria</taxon>
        <taxon>Pseudomonadati</taxon>
        <taxon>Pseudomonadota</taxon>
        <taxon>Betaproteobacteria</taxon>
        <taxon>Burkholderiales</taxon>
        <taxon>Burkholderiaceae</taxon>
        <taxon>Paraburkholderia</taxon>
    </lineage>
</organism>